<dbReference type="AlphaFoldDB" id="A0A168BTF3"/>
<keyword evidence="8" id="KW-0449">Lipoprotein</keyword>
<evidence type="ECO:0000256" key="10">
    <source>
        <dbReference type="SAM" id="SignalP"/>
    </source>
</evidence>
<protein>
    <submittedName>
        <fullName evidence="12">Extracellular membrane protein, CFEM domain protein</fullName>
    </submittedName>
</protein>
<keyword evidence="9" id="KW-0408">Iron</keyword>
<evidence type="ECO:0000259" key="11">
    <source>
        <dbReference type="PROSITE" id="PS52012"/>
    </source>
</evidence>
<evidence type="ECO:0000256" key="6">
    <source>
        <dbReference type="ARBA" id="ARBA00022729"/>
    </source>
</evidence>
<feature type="disulfide bond" evidence="9">
    <location>
        <begin position="40"/>
        <end position="47"/>
    </location>
</feature>
<keyword evidence="4" id="KW-0964">Secreted</keyword>
<dbReference type="GeneID" id="30018793"/>
<evidence type="ECO:0000256" key="7">
    <source>
        <dbReference type="ARBA" id="ARBA00023157"/>
    </source>
</evidence>
<sequence>MKAALVFASLSGLAAAGFNIFLLPACARHCVLSAVRKTKCSVVDNQCLCGGEAQEIMRPFVTDCMDVKCTADEKHGAMIAFSVACTERHPHDPSGP</sequence>
<feature type="domain" description="CFEM" evidence="11">
    <location>
        <begin position="1"/>
        <end position="96"/>
    </location>
</feature>
<dbReference type="PROSITE" id="PS52012">
    <property type="entry name" value="CFEM"/>
    <property type="match status" value="1"/>
</dbReference>
<reference evidence="12 13" key="1">
    <citation type="journal article" date="2016" name="Genome Biol. Evol.">
        <title>Divergent and convergent evolution of fungal pathogenicity.</title>
        <authorList>
            <person name="Shang Y."/>
            <person name="Xiao G."/>
            <person name="Zheng P."/>
            <person name="Cen K."/>
            <person name="Zhan S."/>
            <person name="Wang C."/>
        </authorList>
    </citation>
    <scope>NUCLEOTIDE SEQUENCE [LARGE SCALE GENOMIC DNA]</scope>
    <source>
        <strain evidence="12 13">ARSEF 2679</strain>
    </source>
</reference>
<gene>
    <name evidence="12" type="ORF">ISF_02501</name>
</gene>
<dbReference type="GO" id="GO:0005576">
    <property type="term" value="C:extracellular region"/>
    <property type="evidence" value="ECO:0007669"/>
    <property type="project" value="UniProtKB-SubCell"/>
</dbReference>
<keyword evidence="7 9" id="KW-1015">Disulfide bond</keyword>
<keyword evidence="6 10" id="KW-0732">Signal</keyword>
<feature type="signal peptide" evidence="10">
    <location>
        <begin position="1"/>
        <end position="16"/>
    </location>
</feature>
<dbReference type="Proteomes" id="UP000076744">
    <property type="component" value="Unassembled WGS sequence"/>
</dbReference>
<evidence type="ECO:0000256" key="5">
    <source>
        <dbReference type="ARBA" id="ARBA00022622"/>
    </source>
</evidence>
<organism evidence="12 13">
    <name type="scientific">Cordyceps fumosorosea (strain ARSEF 2679)</name>
    <name type="common">Isaria fumosorosea</name>
    <dbReference type="NCBI Taxonomy" id="1081104"/>
    <lineage>
        <taxon>Eukaryota</taxon>
        <taxon>Fungi</taxon>
        <taxon>Dikarya</taxon>
        <taxon>Ascomycota</taxon>
        <taxon>Pezizomycotina</taxon>
        <taxon>Sordariomycetes</taxon>
        <taxon>Hypocreomycetidae</taxon>
        <taxon>Hypocreales</taxon>
        <taxon>Cordycipitaceae</taxon>
        <taxon>Cordyceps</taxon>
    </lineage>
</organism>
<feature type="binding site" description="axial binding residue" evidence="9">
    <location>
        <position position="44"/>
    </location>
    <ligand>
        <name>heme</name>
        <dbReference type="ChEBI" id="CHEBI:30413"/>
    </ligand>
    <ligandPart>
        <name>Fe</name>
        <dbReference type="ChEBI" id="CHEBI:18248"/>
    </ligandPart>
</feature>
<keyword evidence="9" id="KW-0479">Metal-binding</keyword>
<dbReference type="EMBL" id="AZHB01000004">
    <property type="protein sequence ID" value="OAA70527.1"/>
    <property type="molecule type" value="Genomic_DNA"/>
</dbReference>
<dbReference type="GO" id="GO:0098552">
    <property type="term" value="C:side of membrane"/>
    <property type="evidence" value="ECO:0007669"/>
    <property type="project" value="UniProtKB-KW"/>
</dbReference>
<evidence type="ECO:0000256" key="2">
    <source>
        <dbReference type="ARBA" id="ARBA00004613"/>
    </source>
</evidence>
<evidence type="ECO:0000256" key="8">
    <source>
        <dbReference type="ARBA" id="ARBA00023288"/>
    </source>
</evidence>
<evidence type="ECO:0000313" key="13">
    <source>
        <dbReference type="Proteomes" id="UP000076744"/>
    </source>
</evidence>
<evidence type="ECO:0000256" key="1">
    <source>
        <dbReference type="ARBA" id="ARBA00004589"/>
    </source>
</evidence>
<evidence type="ECO:0000256" key="9">
    <source>
        <dbReference type="PROSITE-ProRule" id="PRU01356"/>
    </source>
</evidence>
<comment type="caution">
    <text evidence="12">The sequence shown here is derived from an EMBL/GenBank/DDBJ whole genome shotgun (WGS) entry which is preliminary data.</text>
</comment>
<evidence type="ECO:0000256" key="3">
    <source>
        <dbReference type="ARBA" id="ARBA00010031"/>
    </source>
</evidence>
<name>A0A168BTF3_CORFA</name>
<dbReference type="InterPro" id="IPR008427">
    <property type="entry name" value="Extracellular_membr_CFEM_dom"/>
</dbReference>
<comment type="similarity">
    <text evidence="3">Belongs to the RBT5 family.</text>
</comment>
<proteinExistence type="inferred from homology"/>
<feature type="chain" id="PRO_5007895777" evidence="10">
    <location>
        <begin position="17"/>
        <end position="96"/>
    </location>
</feature>
<comment type="caution">
    <text evidence="9">Lacks conserved residue(s) required for the propagation of feature annotation.</text>
</comment>
<evidence type="ECO:0000256" key="4">
    <source>
        <dbReference type="ARBA" id="ARBA00022525"/>
    </source>
</evidence>
<comment type="subcellular location">
    <subcellularLocation>
        <location evidence="1">Membrane</location>
        <topology evidence="1">Lipid-anchor</topology>
        <topology evidence="1">GPI-anchor</topology>
    </subcellularLocation>
    <subcellularLocation>
        <location evidence="2">Secreted</location>
    </subcellularLocation>
</comment>
<dbReference type="GO" id="GO:0046872">
    <property type="term" value="F:metal ion binding"/>
    <property type="evidence" value="ECO:0007669"/>
    <property type="project" value="UniProtKB-UniRule"/>
</dbReference>
<keyword evidence="5" id="KW-0472">Membrane</keyword>
<keyword evidence="9" id="KW-0349">Heme</keyword>
<keyword evidence="13" id="KW-1185">Reference proteome</keyword>
<evidence type="ECO:0000313" key="12">
    <source>
        <dbReference type="EMBL" id="OAA70527.1"/>
    </source>
</evidence>
<dbReference type="RefSeq" id="XP_018706814.1">
    <property type="nucleotide sequence ID" value="XM_018846107.1"/>
</dbReference>
<keyword evidence="5" id="KW-0336">GPI-anchor</keyword>
<keyword evidence="5" id="KW-0325">Glycoprotein</keyword>
<accession>A0A168BTF3</accession>
<dbReference type="Pfam" id="PF05730">
    <property type="entry name" value="CFEM"/>
    <property type="match status" value="1"/>
</dbReference>